<proteinExistence type="predicted"/>
<feature type="non-terminal residue" evidence="1">
    <location>
        <position position="1"/>
    </location>
</feature>
<dbReference type="AlphaFoldDB" id="A0A164GQF6"/>
<accession>A0A164GQF6</accession>
<dbReference type="EMBL" id="LRGB01014320">
    <property type="protein sequence ID" value="KZR99226.1"/>
    <property type="molecule type" value="Genomic_DNA"/>
</dbReference>
<evidence type="ECO:0000313" key="2">
    <source>
        <dbReference type="Proteomes" id="UP000076858"/>
    </source>
</evidence>
<organism evidence="1 2">
    <name type="scientific">Daphnia magna</name>
    <dbReference type="NCBI Taxonomy" id="35525"/>
    <lineage>
        <taxon>Eukaryota</taxon>
        <taxon>Metazoa</taxon>
        <taxon>Ecdysozoa</taxon>
        <taxon>Arthropoda</taxon>
        <taxon>Crustacea</taxon>
        <taxon>Branchiopoda</taxon>
        <taxon>Diplostraca</taxon>
        <taxon>Cladocera</taxon>
        <taxon>Anomopoda</taxon>
        <taxon>Daphniidae</taxon>
        <taxon>Daphnia</taxon>
    </lineage>
</organism>
<gene>
    <name evidence="1" type="ORF">APZ42_004991</name>
</gene>
<sequence>KKRPSEKTWNGHHPYTGLLTTTCHIQQRAQLLVLTDILFLLTTLEGCKNAYYNRQLKWKHREHFLINQEVSDKGH</sequence>
<reference evidence="1 2" key="1">
    <citation type="submission" date="2016-03" db="EMBL/GenBank/DDBJ databases">
        <title>EvidentialGene: Evidence-directed Construction of Genes on Genomes.</title>
        <authorList>
            <person name="Gilbert D.G."/>
            <person name="Choi J.-H."/>
            <person name="Mockaitis K."/>
            <person name="Colbourne J."/>
            <person name="Pfrender M."/>
        </authorList>
    </citation>
    <scope>NUCLEOTIDE SEQUENCE [LARGE SCALE GENOMIC DNA]</scope>
    <source>
        <strain evidence="1 2">Xinb3</strain>
        <tissue evidence="1">Complete organism</tissue>
    </source>
</reference>
<dbReference type="Proteomes" id="UP000076858">
    <property type="component" value="Unassembled WGS sequence"/>
</dbReference>
<evidence type="ECO:0000313" key="1">
    <source>
        <dbReference type="EMBL" id="KZR99226.1"/>
    </source>
</evidence>
<comment type="caution">
    <text evidence="1">The sequence shown here is derived from an EMBL/GenBank/DDBJ whole genome shotgun (WGS) entry which is preliminary data.</text>
</comment>
<keyword evidence="2" id="KW-1185">Reference proteome</keyword>
<protein>
    <submittedName>
        <fullName evidence="1">Uncharacterized protein</fullName>
    </submittedName>
</protein>
<name>A0A164GQF6_9CRUS</name>